<accession>A0A5K0UA04</accession>
<keyword evidence="1" id="KW-0812">Transmembrane</keyword>
<keyword evidence="3" id="KW-1185">Reference proteome</keyword>
<protein>
    <submittedName>
        <fullName evidence="2">Uncharacterized protein</fullName>
    </submittedName>
</protein>
<keyword evidence="1" id="KW-1133">Transmembrane helix</keyword>
<comment type="caution">
    <text evidence="2">The sequence shown here is derived from an EMBL/GenBank/DDBJ whole genome shotgun (WGS) entry which is preliminary data.</text>
</comment>
<keyword evidence="1" id="KW-0472">Membrane</keyword>
<reference evidence="2 3" key="1">
    <citation type="submission" date="2018-10" db="EMBL/GenBank/DDBJ databases">
        <authorList>
            <consortium name="IHU Genomes"/>
        </authorList>
    </citation>
    <scope>NUCLEOTIDE SEQUENCE [LARGE SCALE GENOMIC DNA]</scope>
    <source>
        <strain evidence="2 3">A1</strain>
    </source>
</reference>
<dbReference type="EMBL" id="UPSH01000001">
    <property type="protein sequence ID" value="VBB18565.1"/>
    <property type="molecule type" value="Genomic_DNA"/>
</dbReference>
<organism evidence="2 3">
    <name type="scientific">Yasminevirus sp. GU-2018</name>
    <dbReference type="NCBI Taxonomy" id="2420051"/>
    <lineage>
        <taxon>Viruses</taxon>
        <taxon>Varidnaviria</taxon>
        <taxon>Bamfordvirae</taxon>
        <taxon>Nucleocytoviricota</taxon>
        <taxon>Megaviricetes</taxon>
        <taxon>Imitervirales</taxon>
        <taxon>Mimiviridae</taxon>
        <taxon>Klosneuvirinae</taxon>
        <taxon>Yasminevirus</taxon>
        <taxon>Yasminevirus saudimassiliense</taxon>
    </lineage>
</organism>
<dbReference type="Proteomes" id="UP000594342">
    <property type="component" value="Unassembled WGS sequence"/>
</dbReference>
<feature type="transmembrane region" description="Helical" evidence="1">
    <location>
        <begin position="115"/>
        <end position="136"/>
    </location>
</feature>
<feature type="transmembrane region" description="Helical" evidence="1">
    <location>
        <begin position="74"/>
        <end position="95"/>
    </location>
</feature>
<feature type="transmembrane region" description="Helical" evidence="1">
    <location>
        <begin position="33"/>
        <end position="53"/>
    </location>
</feature>
<evidence type="ECO:0000256" key="1">
    <source>
        <dbReference type="SAM" id="Phobius"/>
    </source>
</evidence>
<proteinExistence type="predicted"/>
<sequence>MPYYYRNSNAVAAGAVGTGAVSGGSELYASKNPGYVICINMLLMAIFACSYYAMDSKDASFNTEAYLSTHNIPFYVFGFILFVTLLTMCICSLTFTTDDPEDKSKFKNISFNVGFWASLPLYVTIVTAILCLFSMASTRY</sequence>
<evidence type="ECO:0000313" key="3">
    <source>
        <dbReference type="Proteomes" id="UP000594342"/>
    </source>
</evidence>
<name>A0A5K0UA04_9VIRU</name>
<gene>
    <name evidence="2" type="ORF">YASMINEVIRUS_1028</name>
</gene>
<evidence type="ECO:0000313" key="2">
    <source>
        <dbReference type="EMBL" id="VBB18565.1"/>
    </source>
</evidence>